<keyword evidence="7" id="KW-1133">Transmembrane helix</keyword>
<comment type="subcellular location">
    <subcellularLocation>
        <location evidence="1">Golgi apparatus membrane</location>
        <topology evidence="1">Single-pass type II membrane protein</topology>
    </subcellularLocation>
</comment>
<dbReference type="InterPro" id="IPR029044">
    <property type="entry name" value="Nucleotide-diphossugar_trans"/>
</dbReference>
<feature type="domain" description="Alpha 1,4-glycosyltransferase" evidence="8">
    <location>
        <begin position="226"/>
        <end position="362"/>
    </location>
</feature>
<dbReference type="EMBL" id="QCYY01001784">
    <property type="protein sequence ID" value="ROT75352.1"/>
    <property type="molecule type" value="Genomic_DNA"/>
</dbReference>
<evidence type="ECO:0000256" key="3">
    <source>
        <dbReference type="ARBA" id="ARBA00022676"/>
    </source>
</evidence>
<keyword evidence="3 9" id="KW-0328">Glycosyltransferase</keyword>
<evidence type="ECO:0000256" key="2">
    <source>
        <dbReference type="ARBA" id="ARBA00009003"/>
    </source>
</evidence>
<dbReference type="InterPro" id="IPR051981">
    <property type="entry name" value="Glycosyltransf_32"/>
</dbReference>
<dbReference type="GO" id="GO:0016758">
    <property type="term" value="F:hexosyltransferase activity"/>
    <property type="evidence" value="ECO:0007669"/>
    <property type="project" value="TreeGrafter"/>
</dbReference>
<evidence type="ECO:0000256" key="1">
    <source>
        <dbReference type="ARBA" id="ARBA00004323"/>
    </source>
</evidence>
<protein>
    <submittedName>
        <fullName evidence="9">Putative lactosylceramide 4-alpha-galactosyltransferase-like</fullName>
    </submittedName>
</protein>
<name>A0A423TFV8_PENVA</name>
<dbReference type="InterPro" id="IPR007577">
    <property type="entry name" value="GlycoTrfase_DXD_sugar-bd_CS"/>
</dbReference>
<dbReference type="InterPro" id="IPR007652">
    <property type="entry name" value="A1-4-GlycosylTfrase_dom"/>
</dbReference>
<reference evidence="9 10" key="2">
    <citation type="submission" date="2019-01" db="EMBL/GenBank/DDBJ databases">
        <title>The decoding of complex shrimp genome reveals the adaptation for benthos swimmer, frequently molting mechanism and breeding impact on genome.</title>
        <authorList>
            <person name="Sun Y."/>
            <person name="Gao Y."/>
            <person name="Yu Y."/>
        </authorList>
    </citation>
    <scope>NUCLEOTIDE SEQUENCE [LARGE SCALE GENOMIC DNA]</scope>
    <source>
        <tissue evidence="9">Muscle</tissue>
    </source>
</reference>
<keyword evidence="6 7" id="KW-0472">Membrane</keyword>
<organism evidence="9 10">
    <name type="scientific">Penaeus vannamei</name>
    <name type="common">Whiteleg shrimp</name>
    <name type="synonym">Litopenaeus vannamei</name>
    <dbReference type="NCBI Taxonomy" id="6689"/>
    <lineage>
        <taxon>Eukaryota</taxon>
        <taxon>Metazoa</taxon>
        <taxon>Ecdysozoa</taxon>
        <taxon>Arthropoda</taxon>
        <taxon>Crustacea</taxon>
        <taxon>Multicrustacea</taxon>
        <taxon>Malacostraca</taxon>
        <taxon>Eumalacostraca</taxon>
        <taxon>Eucarida</taxon>
        <taxon>Decapoda</taxon>
        <taxon>Dendrobranchiata</taxon>
        <taxon>Penaeoidea</taxon>
        <taxon>Penaeidae</taxon>
        <taxon>Penaeus</taxon>
    </lineage>
</organism>
<comment type="caution">
    <text evidence="9">The sequence shown here is derived from an EMBL/GenBank/DDBJ whole genome shotgun (WGS) entry which is preliminary data.</text>
</comment>
<comment type="similarity">
    <text evidence="2">Belongs to the glycosyltransferase 32 family.</text>
</comment>
<sequence>MKRCLGYILMTAMACAMMTYYFMNPQISSYSFRLNIISEPSVNQDIPWWREVLCKGTDQQGARMLELPWLQRDVEPPESDSNIFLVETACKTTPSFRVWCAIESWSRPLTSQVWYVMTSLTVNDTDGLVSRLKEQYSNLRVVGADVEKIFEGTGLHDLFSSRKWIMKAKWPAVKLSDLIRVAILWRWGGFYTDTDTVCIKDVSPLRNIISFSNNKRNHISNGAFQFKHHHKFLELLMEVQTKRFKNPQQPASWASLGPEAVSTVAKKLCNITDWSNLPGSKGDPVECGDLTLLPPKYLLPLDWTQNKRLFAKGSGEYFFSKFNSTYVIHLFSALTRNKKLHIGENSIYEVAAKTFCPVTFKHATADSDSF</sequence>
<gene>
    <name evidence="9" type="ORF">C7M84_006129</name>
</gene>
<dbReference type="Gene3D" id="3.90.550.20">
    <property type="match status" value="1"/>
</dbReference>
<feature type="transmembrane region" description="Helical" evidence="7">
    <location>
        <begin position="5"/>
        <end position="23"/>
    </location>
</feature>
<keyword evidence="5" id="KW-0333">Golgi apparatus</keyword>
<dbReference type="PANTHER" id="PTHR12042:SF21">
    <property type="entry name" value="ALPHA1,4-GALACTOSYLTRANSFERASE 1-RELATED"/>
    <property type="match status" value="1"/>
</dbReference>
<dbReference type="Pfam" id="PF04488">
    <property type="entry name" value="Gly_transf_sug"/>
    <property type="match status" value="1"/>
</dbReference>
<keyword evidence="7" id="KW-0812">Transmembrane</keyword>
<dbReference type="AlphaFoldDB" id="A0A423TFV8"/>
<evidence type="ECO:0000313" key="10">
    <source>
        <dbReference type="Proteomes" id="UP000283509"/>
    </source>
</evidence>
<keyword evidence="10" id="KW-1185">Reference proteome</keyword>
<dbReference type="OrthoDB" id="409543at2759"/>
<dbReference type="PANTHER" id="PTHR12042">
    <property type="entry name" value="LACTOSYLCERAMIDE 4-ALPHA-GALACTOSYLTRANSFERASE ALPHA- 1,4-GALACTOSYLTRANSFERASE"/>
    <property type="match status" value="1"/>
</dbReference>
<reference evidence="9 10" key="1">
    <citation type="submission" date="2018-04" db="EMBL/GenBank/DDBJ databases">
        <authorList>
            <person name="Zhang X."/>
            <person name="Yuan J."/>
            <person name="Li F."/>
            <person name="Xiang J."/>
        </authorList>
    </citation>
    <scope>NUCLEOTIDE SEQUENCE [LARGE SCALE GENOMIC DNA]</scope>
    <source>
        <tissue evidence="9">Muscle</tissue>
    </source>
</reference>
<evidence type="ECO:0000313" key="9">
    <source>
        <dbReference type="EMBL" id="ROT75352.1"/>
    </source>
</evidence>
<keyword evidence="4 9" id="KW-0808">Transferase</keyword>
<proteinExistence type="inferred from homology"/>
<dbReference type="SUPFAM" id="SSF53448">
    <property type="entry name" value="Nucleotide-diphospho-sugar transferases"/>
    <property type="match status" value="1"/>
</dbReference>
<accession>A0A423TFV8</accession>
<evidence type="ECO:0000259" key="8">
    <source>
        <dbReference type="Pfam" id="PF04572"/>
    </source>
</evidence>
<evidence type="ECO:0000256" key="6">
    <source>
        <dbReference type="ARBA" id="ARBA00023136"/>
    </source>
</evidence>
<dbReference type="PROSITE" id="PS51257">
    <property type="entry name" value="PROKAR_LIPOPROTEIN"/>
    <property type="match status" value="1"/>
</dbReference>
<evidence type="ECO:0000256" key="5">
    <source>
        <dbReference type="ARBA" id="ARBA00023034"/>
    </source>
</evidence>
<dbReference type="Proteomes" id="UP000283509">
    <property type="component" value="Unassembled WGS sequence"/>
</dbReference>
<dbReference type="GO" id="GO:0006688">
    <property type="term" value="P:glycosphingolipid biosynthetic process"/>
    <property type="evidence" value="ECO:0007669"/>
    <property type="project" value="TreeGrafter"/>
</dbReference>
<evidence type="ECO:0000256" key="7">
    <source>
        <dbReference type="SAM" id="Phobius"/>
    </source>
</evidence>
<dbReference type="Pfam" id="PF04572">
    <property type="entry name" value="Gb3_synth"/>
    <property type="match status" value="1"/>
</dbReference>
<dbReference type="GO" id="GO:0000139">
    <property type="term" value="C:Golgi membrane"/>
    <property type="evidence" value="ECO:0007669"/>
    <property type="project" value="UniProtKB-SubCell"/>
</dbReference>
<evidence type="ECO:0000256" key="4">
    <source>
        <dbReference type="ARBA" id="ARBA00022679"/>
    </source>
</evidence>